<protein>
    <submittedName>
        <fullName evidence="8">Sensory protein TspO</fullName>
    </submittedName>
</protein>
<evidence type="ECO:0000256" key="5">
    <source>
        <dbReference type="ARBA" id="ARBA00023136"/>
    </source>
</evidence>
<evidence type="ECO:0000256" key="3">
    <source>
        <dbReference type="ARBA" id="ARBA00022692"/>
    </source>
</evidence>
<feature type="transmembrane region" description="Helical" evidence="6">
    <location>
        <begin position="103"/>
        <end position="123"/>
    </location>
</feature>
<dbReference type="Gene3D" id="1.20.1260.100">
    <property type="entry name" value="TspO/MBR protein"/>
    <property type="match status" value="1"/>
</dbReference>
<proteinExistence type="inferred from homology"/>
<keyword evidence="7" id="KW-0732">Signal</keyword>
<dbReference type="RefSeq" id="WP_133222087.1">
    <property type="nucleotide sequence ID" value="NZ_NRSG01000274.1"/>
</dbReference>
<dbReference type="PANTHER" id="PTHR10057:SF0">
    <property type="entry name" value="TRANSLOCATOR PROTEIN"/>
    <property type="match status" value="1"/>
</dbReference>
<evidence type="ECO:0000256" key="4">
    <source>
        <dbReference type="ARBA" id="ARBA00022989"/>
    </source>
</evidence>
<keyword evidence="4 6" id="KW-1133">Transmembrane helix</keyword>
<sequence length="170" mass="18411">MDITLTLGLLGFLAACFAAASTGAVFKPGAWYEALAKPRWNPPNWLFPIAWSALYVMMAFAGWLVWRGAGFAGAGLALGLWALQLALNAAWSWIFFGMKRMDWALAELVALWLALAATILAFAPHSAIAAWLLVPYLVWVSFAGFLNWTIWRLNPGNVPAAAARTAAARG</sequence>
<dbReference type="PIRSF" id="PIRSF005859">
    <property type="entry name" value="PBR"/>
    <property type="match status" value="1"/>
</dbReference>
<feature type="transmembrane region" description="Helical" evidence="6">
    <location>
        <begin position="45"/>
        <end position="66"/>
    </location>
</feature>
<comment type="similarity">
    <text evidence="2">Belongs to the TspO/BZRP family.</text>
</comment>
<accession>A0ABS1D386</accession>
<dbReference type="Pfam" id="PF03073">
    <property type="entry name" value="TspO_MBR"/>
    <property type="match status" value="1"/>
</dbReference>
<organism evidence="8 9">
    <name type="scientific">Paracraurococcus ruber</name>
    <dbReference type="NCBI Taxonomy" id="77675"/>
    <lineage>
        <taxon>Bacteria</taxon>
        <taxon>Pseudomonadati</taxon>
        <taxon>Pseudomonadota</taxon>
        <taxon>Alphaproteobacteria</taxon>
        <taxon>Acetobacterales</taxon>
        <taxon>Roseomonadaceae</taxon>
        <taxon>Paracraurococcus</taxon>
    </lineage>
</organism>
<evidence type="ECO:0000256" key="6">
    <source>
        <dbReference type="SAM" id="Phobius"/>
    </source>
</evidence>
<dbReference type="Proteomes" id="UP000697995">
    <property type="component" value="Unassembled WGS sequence"/>
</dbReference>
<dbReference type="CDD" id="cd15904">
    <property type="entry name" value="TSPO_MBR"/>
    <property type="match status" value="1"/>
</dbReference>
<feature type="chain" id="PRO_5046149859" evidence="7">
    <location>
        <begin position="21"/>
        <end position="170"/>
    </location>
</feature>
<comment type="caution">
    <text evidence="8">The sequence shown here is derived from an EMBL/GenBank/DDBJ whole genome shotgun (WGS) entry which is preliminary data.</text>
</comment>
<name>A0ABS1D386_9PROT</name>
<evidence type="ECO:0000256" key="2">
    <source>
        <dbReference type="ARBA" id="ARBA00007524"/>
    </source>
</evidence>
<dbReference type="PANTHER" id="PTHR10057">
    <property type="entry name" value="PERIPHERAL-TYPE BENZODIAZEPINE RECEPTOR"/>
    <property type="match status" value="1"/>
</dbReference>
<feature type="signal peptide" evidence="7">
    <location>
        <begin position="1"/>
        <end position="20"/>
    </location>
</feature>
<feature type="transmembrane region" description="Helical" evidence="6">
    <location>
        <begin position="130"/>
        <end position="151"/>
    </location>
</feature>
<keyword evidence="9" id="KW-1185">Reference proteome</keyword>
<dbReference type="EMBL" id="NRSG01000274">
    <property type="protein sequence ID" value="MBK1661259.1"/>
    <property type="molecule type" value="Genomic_DNA"/>
</dbReference>
<reference evidence="8 9" key="1">
    <citation type="journal article" date="2020" name="Microorganisms">
        <title>Osmotic Adaptation and Compatible Solute Biosynthesis of Phototrophic Bacteria as Revealed from Genome Analyses.</title>
        <authorList>
            <person name="Imhoff J.F."/>
            <person name="Rahn T."/>
            <person name="Kunzel S."/>
            <person name="Keller A."/>
            <person name="Neulinger S.C."/>
        </authorList>
    </citation>
    <scope>NUCLEOTIDE SEQUENCE [LARGE SCALE GENOMIC DNA]</scope>
    <source>
        <strain evidence="8 9">DSM 15382</strain>
    </source>
</reference>
<gene>
    <name evidence="8" type="ORF">CKO45_23910</name>
</gene>
<comment type="subcellular location">
    <subcellularLocation>
        <location evidence="1">Membrane</location>
        <topology evidence="1">Multi-pass membrane protein</topology>
    </subcellularLocation>
</comment>
<evidence type="ECO:0000313" key="9">
    <source>
        <dbReference type="Proteomes" id="UP000697995"/>
    </source>
</evidence>
<dbReference type="InterPro" id="IPR038330">
    <property type="entry name" value="TspO/MBR-related_sf"/>
</dbReference>
<evidence type="ECO:0000313" key="8">
    <source>
        <dbReference type="EMBL" id="MBK1661259.1"/>
    </source>
</evidence>
<dbReference type="InterPro" id="IPR004307">
    <property type="entry name" value="TspO_MBR"/>
</dbReference>
<keyword evidence="3 6" id="KW-0812">Transmembrane</keyword>
<evidence type="ECO:0000256" key="7">
    <source>
        <dbReference type="SAM" id="SignalP"/>
    </source>
</evidence>
<feature type="transmembrane region" description="Helical" evidence="6">
    <location>
        <begin position="78"/>
        <end position="97"/>
    </location>
</feature>
<keyword evidence="5 6" id="KW-0472">Membrane</keyword>
<evidence type="ECO:0000256" key="1">
    <source>
        <dbReference type="ARBA" id="ARBA00004141"/>
    </source>
</evidence>